<comment type="caution">
    <text evidence="1">The sequence shown here is derived from an EMBL/GenBank/DDBJ whole genome shotgun (WGS) entry which is preliminary data.</text>
</comment>
<name>A0AAN9K595_CLITE</name>
<protein>
    <submittedName>
        <fullName evidence="1">Uncharacterized protein</fullName>
    </submittedName>
</protein>
<dbReference type="AlphaFoldDB" id="A0AAN9K595"/>
<proteinExistence type="predicted"/>
<evidence type="ECO:0000313" key="1">
    <source>
        <dbReference type="EMBL" id="KAK7310469.1"/>
    </source>
</evidence>
<evidence type="ECO:0000313" key="2">
    <source>
        <dbReference type="Proteomes" id="UP001359559"/>
    </source>
</evidence>
<dbReference type="Proteomes" id="UP001359559">
    <property type="component" value="Unassembled WGS sequence"/>
</dbReference>
<sequence length="126" mass="14145">MVGRRIPTAQDLCSRLIHESQPYCHQSAQRCNLPNRLHRRPAVAVLSSLIDTLLDIVEAIVLSATSHLPSSDHCFPCQIHLFARFHNFDVVAHTISQGNLHLITLSNPSFTLFDIVTVKETQKPKV</sequence>
<dbReference type="EMBL" id="JAYKXN010000002">
    <property type="protein sequence ID" value="KAK7310469.1"/>
    <property type="molecule type" value="Genomic_DNA"/>
</dbReference>
<organism evidence="1 2">
    <name type="scientific">Clitoria ternatea</name>
    <name type="common">Butterfly pea</name>
    <dbReference type="NCBI Taxonomy" id="43366"/>
    <lineage>
        <taxon>Eukaryota</taxon>
        <taxon>Viridiplantae</taxon>
        <taxon>Streptophyta</taxon>
        <taxon>Embryophyta</taxon>
        <taxon>Tracheophyta</taxon>
        <taxon>Spermatophyta</taxon>
        <taxon>Magnoliopsida</taxon>
        <taxon>eudicotyledons</taxon>
        <taxon>Gunneridae</taxon>
        <taxon>Pentapetalae</taxon>
        <taxon>rosids</taxon>
        <taxon>fabids</taxon>
        <taxon>Fabales</taxon>
        <taxon>Fabaceae</taxon>
        <taxon>Papilionoideae</taxon>
        <taxon>50 kb inversion clade</taxon>
        <taxon>NPAAA clade</taxon>
        <taxon>indigoferoid/millettioid clade</taxon>
        <taxon>Phaseoleae</taxon>
        <taxon>Clitoria</taxon>
    </lineage>
</organism>
<keyword evidence="2" id="KW-1185">Reference proteome</keyword>
<gene>
    <name evidence="1" type="ORF">RJT34_08020</name>
</gene>
<accession>A0AAN9K595</accession>
<reference evidence="1 2" key="1">
    <citation type="submission" date="2024-01" db="EMBL/GenBank/DDBJ databases">
        <title>The genomes of 5 underutilized Papilionoideae crops provide insights into root nodulation and disease resistance.</title>
        <authorList>
            <person name="Yuan L."/>
        </authorList>
    </citation>
    <scope>NUCLEOTIDE SEQUENCE [LARGE SCALE GENOMIC DNA]</scope>
    <source>
        <strain evidence="1">LY-2023</strain>
        <tissue evidence="1">Leaf</tissue>
    </source>
</reference>